<dbReference type="EMBL" id="JAULSY010000046">
    <property type="protein sequence ID" value="KAK0669146.1"/>
    <property type="molecule type" value="Genomic_DNA"/>
</dbReference>
<keyword evidence="6" id="KW-1185">Reference proteome</keyword>
<dbReference type="GO" id="GO:0045944">
    <property type="term" value="P:positive regulation of transcription by RNA polymerase II"/>
    <property type="evidence" value="ECO:0007669"/>
    <property type="project" value="TreeGrafter"/>
</dbReference>
<dbReference type="GO" id="GO:0008270">
    <property type="term" value="F:zinc ion binding"/>
    <property type="evidence" value="ECO:0007669"/>
    <property type="project" value="InterPro"/>
</dbReference>
<dbReference type="PANTHER" id="PTHR47655">
    <property type="entry name" value="QUINIC ACID UTILIZATION ACTIVATOR"/>
    <property type="match status" value="1"/>
</dbReference>
<dbReference type="CDD" id="cd12148">
    <property type="entry name" value="fungal_TF_MHR"/>
    <property type="match status" value="1"/>
</dbReference>
<proteinExistence type="predicted"/>
<feature type="compositionally biased region" description="Polar residues" evidence="3">
    <location>
        <begin position="219"/>
        <end position="238"/>
    </location>
</feature>
<dbReference type="InterPro" id="IPR052783">
    <property type="entry name" value="Metabolic/Drug-Res_Regulator"/>
</dbReference>
<dbReference type="InterPro" id="IPR036864">
    <property type="entry name" value="Zn2-C6_fun-type_DNA-bd_sf"/>
</dbReference>
<dbReference type="AlphaFoldDB" id="A0AA39ZDW4"/>
<dbReference type="InterPro" id="IPR007219">
    <property type="entry name" value="XnlR_reg_dom"/>
</dbReference>
<sequence length="750" mass="81493">MGPKRNIKETDGLSTIAPATPAPASLQQAPGQKVAPVSAKRQRVSRACDQCRAAREKCDGVQPRCFPCITQTRSCTYNVSPKKRGVQTGYIRTLELTLGWILENITDAEDALGNALAQEGSQVQAVMTGKDAAGATRLHKKWGRSRVHKEIDRLLSGGLTPILDLDGRSPSVDANSTDGLVDTGKNIAPEPPDLPTRNSVPDPHLAIIPDHTLSDTRSPRTMSQNYSSGPASNTSTPARTHLPPEHWRLLDIYFSYTHSWLPILEKQALFQTSYRYSKEGLLLISTDPSSAAHAELWSVLALASFQSGGNSALLHKQIYNTARGLIPSECAAFQINHARALLLLSLVNMARDNRTDASMLLGFAIRILLDLHSREAASAGDISNIKAALMSCFMLETTLSVAYKQLPHLRAEDLASFPSIPESGLDQWEPWAPCEGIGSKSGDFRSSRSPAFCITTFNQLYTILVAVSQEERRGGFSETHRSSFNTQQLQHAVEVETPFGDFVVSEVCRSSSVPTAYIIRILYLWAMVRASRSCSGSLISMLAETLEHYGESFGASTIPSFLLTCLRSMANEDFLAAFGERDKERLLELAQRYSASQSTDSSSLAVSQSIPIPHQPIVGREHTTQASPTLASAVSSSNLAPLPATAPSLYGDARRMSSVYDQQFHHPSATGNLHGGFGSVMAYGVPNVGMHHSHPSLGFGGPDYDALLDDMAATDCTDSIEVDPQFMINLGYGPGCDTSEIFRNRFNGYE</sequence>
<feature type="region of interest" description="Disordered" evidence="3">
    <location>
        <begin position="176"/>
        <end position="239"/>
    </location>
</feature>
<feature type="compositionally biased region" description="Basic and acidic residues" evidence="3">
    <location>
        <begin position="1"/>
        <end position="11"/>
    </location>
</feature>
<name>A0AA39ZDW4_9PEZI</name>
<comment type="caution">
    <text evidence="5">The sequence shown here is derived from an EMBL/GenBank/DDBJ whole genome shotgun (WGS) entry which is preliminary data.</text>
</comment>
<feature type="region of interest" description="Disordered" evidence="3">
    <location>
        <begin position="1"/>
        <end position="38"/>
    </location>
</feature>
<dbReference type="Gene3D" id="4.10.240.10">
    <property type="entry name" value="Zn(2)-C6 fungal-type DNA-binding domain"/>
    <property type="match status" value="1"/>
</dbReference>
<dbReference type="Pfam" id="PF04082">
    <property type="entry name" value="Fungal_trans"/>
    <property type="match status" value="1"/>
</dbReference>
<evidence type="ECO:0000256" key="1">
    <source>
        <dbReference type="ARBA" id="ARBA00022723"/>
    </source>
</evidence>
<gene>
    <name evidence="5" type="ORF">QBC41DRAFT_250434</name>
</gene>
<dbReference type="GO" id="GO:0006351">
    <property type="term" value="P:DNA-templated transcription"/>
    <property type="evidence" value="ECO:0007669"/>
    <property type="project" value="InterPro"/>
</dbReference>
<evidence type="ECO:0000259" key="4">
    <source>
        <dbReference type="PROSITE" id="PS50048"/>
    </source>
</evidence>
<dbReference type="PROSITE" id="PS50048">
    <property type="entry name" value="ZN2_CY6_FUNGAL_2"/>
    <property type="match status" value="1"/>
</dbReference>
<dbReference type="GO" id="GO:0003677">
    <property type="term" value="F:DNA binding"/>
    <property type="evidence" value="ECO:0007669"/>
    <property type="project" value="InterPro"/>
</dbReference>
<dbReference type="Pfam" id="PF00172">
    <property type="entry name" value="Zn_clus"/>
    <property type="match status" value="1"/>
</dbReference>
<dbReference type="SUPFAM" id="SSF57701">
    <property type="entry name" value="Zn2/Cys6 DNA-binding domain"/>
    <property type="match status" value="1"/>
</dbReference>
<dbReference type="InterPro" id="IPR001138">
    <property type="entry name" value="Zn2Cys6_DnaBD"/>
</dbReference>
<evidence type="ECO:0000256" key="3">
    <source>
        <dbReference type="SAM" id="MobiDB-lite"/>
    </source>
</evidence>
<organism evidence="5 6">
    <name type="scientific">Cercophora samala</name>
    <dbReference type="NCBI Taxonomy" id="330535"/>
    <lineage>
        <taxon>Eukaryota</taxon>
        <taxon>Fungi</taxon>
        <taxon>Dikarya</taxon>
        <taxon>Ascomycota</taxon>
        <taxon>Pezizomycotina</taxon>
        <taxon>Sordariomycetes</taxon>
        <taxon>Sordariomycetidae</taxon>
        <taxon>Sordariales</taxon>
        <taxon>Lasiosphaeriaceae</taxon>
        <taxon>Cercophora</taxon>
    </lineage>
</organism>
<keyword evidence="2" id="KW-0539">Nucleus</keyword>
<accession>A0AA39ZDW4</accession>
<feature type="domain" description="Zn(2)-C6 fungal-type" evidence="4">
    <location>
        <begin position="47"/>
        <end position="77"/>
    </location>
</feature>
<dbReference type="SMART" id="SM00066">
    <property type="entry name" value="GAL4"/>
    <property type="match status" value="1"/>
</dbReference>
<evidence type="ECO:0000313" key="6">
    <source>
        <dbReference type="Proteomes" id="UP001174997"/>
    </source>
</evidence>
<protein>
    <recommendedName>
        <fullName evidence="4">Zn(2)-C6 fungal-type domain-containing protein</fullName>
    </recommendedName>
</protein>
<keyword evidence="1" id="KW-0479">Metal-binding</keyword>
<dbReference type="CDD" id="cd00067">
    <property type="entry name" value="GAL4"/>
    <property type="match status" value="1"/>
</dbReference>
<evidence type="ECO:0000313" key="5">
    <source>
        <dbReference type="EMBL" id="KAK0669146.1"/>
    </source>
</evidence>
<dbReference type="PANTHER" id="PTHR47655:SF2">
    <property type="entry name" value="QUINIC ACID UTILIZATION ACTIVATOR"/>
    <property type="match status" value="1"/>
</dbReference>
<dbReference type="PROSITE" id="PS00463">
    <property type="entry name" value="ZN2_CY6_FUNGAL_1"/>
    <property type="match status" value="1"/>
</dbReference>
<reference evidence="5" key="1">
    <citation type="submission" date="2023-06" db="EMBL/GenBank/DDBJ databases">
        <title>Genome-scale phylogeny and comparative genomics of the fungal order Sordariales.</title>
        <authorList>
            <consortium name="Lawrence Berkeley National Laboratory"/>
            <person name="Hensen N."/>
            <person name="Bonometti L."/>
            <person name="Westerberg I."/>
            <person name="Brannstrom I.O."/>
            <person name="Guillou S."/>
            <person name="Cros-Aarteil S."/>
            <person name="Calhoun S."/>
            <person name="Haridas S."/>
            <person name="Kuo A."/>
            <person name="Mondo S."/>
            <person name="Pangilinan J."/>
            <person name="Riley R."/>
            <person name="Labutti K."/>
            <person name="Andreopoulos B."/>
            <person name="Lipzen A."/>
            <person name="Chen C."/>
            <person name="Yanf M."/>
            <person name="Daum C."/>
            <person name="Ng V."/>
            <person name="Clum A."/>
            <person name="Steindorff A."/>
            <person name="Ohm R."/>
            <person name="Martin F."/>
            <person name="Silar P."/>
            <person name="Natvig D."/>
            <person name="Lalanne C."/>
            <person name="Gautier V."/>
            <person name="Ament-Velasquez S.L."/>
            <person name="Kruys A."/>
            <person name="Hutchinson M.I."/>
            <person name="Powell A.J."/>
            <person name="Barry K."/>
            <person name="Miller A.N."/>
            <person name="Grigoriev I.V."/>
            <person name="Debuchy R."/>
            <person name="Gladieux P."/>
            <person name="Thoren M.H."/>
            <person name="Johannesson H."/>
        </authorList>
    </citation>
    <scope>NUCLEOTIDE SEQUENCE</scope>
    <source>
        <strain evidence="5">CBS 307.81</strain>
    </source>
</reference>
<evidence type="ECO:0000256" key="2">
    <source>
        <dbReference type="ARBA" id="ARBA00023242"/>
    </source>
</evidence>
<dbReference type="Proteomes" id="UP001174997">
    <property type="component" value="Unassembled WGS sequence"/>
</dbReference>
<dbReference type="GO" id="GO:0000981">
    <property type="term" value="F:DNA-binding transcription factor activity, RNA polymerase II-specific"/>
    <property type="evidence" value="ECO:0007669"/>
    <property type="project" value="InterPro"/>
</dbReference>